<keyword evidence="19" id="KW-1185">Reference proteome</keyword>
<dbReference type="InterPro" id="IPR042240">
    <property type="entry name" value="CHASE_sf"/>
</dbReference>
<dbReference type="GO" id="GO:0005524">
    <property type="term" value="F:ATP binding"/>
    <property type="evidence" value="ECO:0007669"/>
    <property type="project" value="UniProtKB-KW"/>
</dbReference>
<dbReference type="InterPro" id="IPR006189">
    <property type="entry name" value="CHASE_dom"/>
</dbReference>
<dbReference type="GO" id="GO:0000155">
    <property type="term" value="F:phosphorelay sensor kinase activity"/>
    <property type="evidence" value="ECO:0007669"/>
    <property type="project" value="InterPro"/>
</dbReference>
<comment type="subcellular location">
    <subcellularLocation>
        <location evidence="2">Membrane</location>
    </subcellularLocation>
</comment>
<keyword evidence="6 13" id="KW-0812">Transmembrane</keyword>
<keyword evidence="10 13" id="KW-1133">Transmembrane helix</keyword>
<dbReference type="Pfam" id="PF02518">
    <property type="entry name" value="HATPase_c"/>
    <property type="match status" value="1"/>
</dbReference>
<evidence type="ECO:0000259" key="16">
    <source>
        <dbReference type="PROSITE" id="PS50113"/>
    </source>
</evidence>
<evidence type="ECO:0000256" key="8">
    <source>
        <dbReference type="ARBA" id="ARBA00022777"/>
    </source>
</evidence>
<keyword evidence="12 13" id="KW-0472">Membrane</keyword>
<evidence type="ECO:0000313" key="19">
    <source>
        <dbReference type="Proteomes" id="UP000289758"/>
    </source>
</evidence>
<feature type="domain" description="CHASE" evidence="17">
    <location>
        <begin position="101"/>
        <end position="239"/>
    </location>
</feature>
<proteinExistence type="predicted"/>
<organism evidence="18 19">
    <name type="scientific">Halarcobacter ebronensis</name>
    <dbReference type="NCBI Taxonomy" id="1462615"/>
    <lineage>
        <taxon>Bacteria</taxon>
        <taxon>Pseudomonadati</taxon>
        <taxon>Campylobacterota</taxon>
        <taxon>Epsilonproteobacteria</taxon>
        <taxon>Campylobacterales</taxon>
        <taxon>Arcobacteraceae</taxon>
        <taxon>Halarcobacter</taxon>
    </lineage>
</organism>
<evidence type="ECO:0000256" key="2">
    <source>
        <dbReference type="ARBA" id="ARBA00004370"/>
    </source>
</evidence>
<name>A0A4Q1AUG8_9BACT</name>
<keyword evidence="4" id="KW-0597">Phosphoprotein</keyword>
<dbReference type="InterPro" id="IPR035965">
    <property type="entry name" value="PAS-like_dom_sf"/>
</dbReference>
<dbReference type="SUPFAM" id="SSF55874">
    <property type="entry name" value="ATPase domain of HSP90 chaperone/DNA topoisomerase II/histidine kinase"/>
    <property type="match status" value="1"/>
</dbReference>
<dbReference type="Pfam" id="PF03924">
    <property type="entry name" value="CHASE"/>
    <property type="match status" value="1"/>
</dbReference>
<evidence type="ECO:0000256" key="3">
    <source>
        <dbReference type="ARBA" id="ARBA00012438"/>
    </source>
</evidence>
<dbReference type="PANTHER" id="PTHR43065">
    <property type="entry name" value="SENSOR HISTIDINE KINASE"/>
    <property type="match status" value="1"/>
</dbReference>
<dbReference type="NCBIfam" id="TIGR00229">
    <property type="entry name" value="sensory_box"/>
    <property type="match status" value="1"/>
</dbReference>
<evidence type="ECO:0000256" key="4">
    <source>
        <dbReference type="ARBA" id="ARBA00022553"/>
    </source>
</evidence>
<dbReference type="Gene3D" id="3.30.450.350">
    <property type="entry name" value="CHASE domain"/>
    <property type="match status" value="1"/>
</dbReference>
<accession>A0A4Q1AUG8</accession>
<dbReference type="SMART" id="SM00388">
    <property type="entry name" value="HisKA"/>
    <property type="match status" value="1"/>
</dbReference>
<evidence type="ECO:0000256" key="13">
    <source>
        <dbReference type="SAM" id="Phobius"/>
    </source>
</evidence>
<dbReference type="PANTHER" id="PTHR43065:SF46">
    <property type="entry name" value="C4-DICARBOXYLATE TRANSPORT SENSOR PROTEIN DCTB"/>
    <property type="match status" value="1"/>
</dbReference>
<dbReference type="InterPro" id="IPR001610">
    <property type="entry name" value="PAC"/>
</dbReference>
<dbReference type="Gene3D" id="1.10.287.130">
    <property type="match status" value="1"/>
</dbReference>
<evidence type="ECO:0000259" key="17">
    <source>
        <dbReference type="PROSITE" id="PS50839"/>
    </source>
</evidence>
<dbReference type="Gene3D" id="3.30.450.20">
    <property type="entry name" value="PAS domain"/>
    <property type="match status" value="1"/>
</dbReference>
<dbReference type="PROSITE" id="PS50839">
    <property type="entry name" value="CHASE"/>
    <property type="match status" value="1"/>
</dbReference>
<dbReference type="InterPro" id="IPR036097">
    <property type="entry name" value="HisK_dim/P_sf"/>
</dbReference>
<keyword evidence="5" id="KW-0808">Transferase</keyword>
<dbReference type="PROSITE" id="PS50109">
    <property type="entry name" value="HIS_KIN"/>
    <property type="match status" value="1"/>
</dbReference>
<comment type="caution">
    <text evidence="18">The sequence shown here is derived from an EMBL/GenBank/DDBJ whole genome shotgun (WGS) entry which is preliminary data.</text>
</comment>
<evidence type="ECO:0000256" key="9">
    <source>
        <dbReference type="ARBA" id="ARBA00022840"/>
    </source>
</evidence>
<dbReference type="Pfam" id="PF08447">
    <property type="entry name" value="PAS_3"/>
    <property type="match status" value="1"/>
</dbReference>
<dbReference type="EMBL" id="PDKK01000007">
    <property type="protein sequence ID" value="RXK05233.1"/>
    <property type="molecule type" value="Genomic_DNA"/>
</dbReference>
<evidence type="ECO:0000256" key="12">
    <source>
        <dbReference type="ARBA" id="ARBA00023136"/>
    </source>
</evidence>
<feature type="transmembrane region" description="Helical" evidence="13">
    <location>
        <begin position="251"/>
        <end position="275"/>
    </location>
</feature>
<dbReference type="SMART" id="SM00091">
    <property type="entry name" value="PAS"/>
    <property type="match status" value="1"/>
</dbReference>
<dbReference type="SUPFAM" id="SSF55785">
    <property type="entry name" value="PYP-like sensor domain (PAS domain)"/>
    <property type="match status" value="1"/>
</dbReference>
<dbReference type="SUPFAM" id="SSF47384">
    <property type="entry name" value="Homodimeric domain of signal transducing histidine kinase"/>
    <property type="match status" value="1"/>
</dbReference>
<dbReference type="PROSITE" id="PS50113">
    <property type="entry name" value="PAC"/>
    <property type="match status" value="1"/>
</dbReference>
<dbReference type="EC" id="2.7.13.3" evidence="3"/>
<dbReference type="InterPro" id="IPR000014">
    <property type="entry name" value="PAS"/>
</dbReference>
<keyword evidence="11" id="KW-0902">Two-component regulatory system</keyword>
<evidence type="ECO:0000313" key="18">
    <source>
        <dbReference type="EMBL" id="RXK05233.1"/>
    </source>
</evidence>
<evidence type="ECO:0000259" key="14">
    <source>
        <dbReference type="PROSITE" id="PS50109"/>
    </source>
</evidence>
<gene>
    <name evidence="18" type="ORF">CRV07_09465</name>
</gene>
<dbReference type="PRINTS" id="PR00344">
    <property type="entry name" value="BCTRLSENSOR"/>
</dbReference>
<evidence type="ECO:0000256" key="1">
    <source>
        <dbReference type="ARBA" id="ARBA00000085"/>
    </source>
</evidence>
<dbReference type="OrthoDB" id="9805967at2"/>
<dbReference type="AlphaFoldDB" id="A0A4Q1AUG8"/>
<reference evidence="18 19" key="1">
    <citation type="submission" date="2017-10" db="EMBL/GenBank/DDBJ databases">
        <title>Genomics of the genus Arcobacter.</title>
        <authorList>
            <person name="Perez-Cataluna A."/>
            <person name="Figueras M.J."/>
        </authorList>
    </citation>
    <scope>NUCLEOTIDE SEQUENCE [LARGE SCALE GENOMIC DNA]</scope>
    <source>
        <strain evidence="18 19">CECT 8441</strain>
    </source>
</reference>
<feature type="domain" description="Histidine kinase" evidence="14">
    <location>
        <begin position="437"/>
        <end position="652"/>
    </location>
</feature>
<dbReference type="InterPro" id="IPR000700">
    <property type="entry name" value="PAS-assoc_C"/>
</dbReference>
<dbReference type="InterPro" id="IPR004358">
    <property type="entry name" value="Sig_transdc_His_kin-like_C"/>
</dbReference>
<keyword evidence="8" id="KW-0418">Kinase</keyword>
<evidence type="ECO:0000259" key="15">
    <source>
        <dbReference type="PROSITE" id="PS50112"/>
    </source>
</evidence>
<evidence type="ECO:0000256" key="11">
    <source>
        <dbReference type="ARBA" id="ARBA00023012"/>
    </source>
</evidence>
<keyword evidence="9" id="KW-0067">ATP-binding</keyword>
<evidence type="ECO:0000256" key="7">
    <source>
        <dbReference type="ARBA" id="ARBA00022741"/>
    </source>
</evidence>
<dbReference type="InterPro" id="IPR003594">
    <property type="entry name" value="HATPase_dom"/>
</dbReference>
<dbReference type="CDD" id="cd00082">
    <property type="entry name" value="HisKA"/>
    <property type="match status" value="1"/>
</dbReference>
<sequence length="652" mass="74651">MCMFKKEKLISIFVTLILIFTFHKLIESNNYFIESNIDKLSTEVLNSQANVLERTILRNTRSATILGEHISLVRGDMSSFDSFSKMLLSESRGVSNLQLAPNAIVTKIYPLKGNEKAIGHDLFKDNARKKEAFLAQKSQELTLAGPFKLLQGGIGIIARKPIYIDDKFWGFASALIILDDLIKNANLLELKDKNYIFRLKRVHPDTNKMDIFYSSCEFSQDKKVFTKSVEVPNATWYLDIQYMGAYISNSFIAILYITSIIISSLLGYLLFTILIRPKELESVNELLEEKVKEQTRKIENNLNLIGKYVLYSKTNKEGIITEASDAFCKLTGYDREELIGKSHNILRHPDYSDEYYKNLWETIEDGKIWNGEIKNVAKSGHTFWISSVITPEYNKDNELIGYMSVRHDITAKKSFEEHQFEYFQNAKLIAMGEMIGNIAHQWRQPLSAISMLASGIILEKKADIIDDEEMFRKLENIVENTKYLSKTIDTFRSFLRVQKNPEKTVLQDRIVASLMIINATLKDKGINLIDEVDYDNKVEIDLVVGQLEQVLLNLFNNSKDALLENQIVDPWIKIRIEKKEKIVIISIEDNGGGIKDEVMPHIFEPYFTTKHQTLGTGLGLSMSYKIICESLNGNIYAKNTAHGAKFFIELPI</sequence>
<dbReference type="SMART" id="SM01079">
    <property type="entry name" value="CHASE"/>
    <property type="match status" value="1"/>
</dbReference>
<feature type="domain" description="PAC" evidence="16">
    <location>
        <begin position="369"/>
        <end position="421"/>
    </location>
</feature>
<dbReference type="InterPro" id="IPR013655">
    <property type="entry name" value="PAS_fold_3"/>
</dbReference>
<comment type="catalytic activity">
    <reaction evidence="1">
        <text>ATP + protein L-histidine = ADP + protein N-phospho-L-histidine.</text>
        <dbReference type="EC" id="2.7.13.3"/>
    </reaction>
</comment>
<protein>
    <recommendedName>
        <fullName evidence="3">histidine kinase</fullName>
        <ecNumber evidence="3">2.7.13.3</ecNumber>
    </recommendedName>
</protein>
<evidence type="ECO:0000256" key="10">
    <source>
        <dbReference type="ARBA" id="ARBA00022989"/>
    </source>
</evidence>
<keyword evidence="7" id="KW-0547">Nucleotide-binding</keyword>
<dbReference type="Pfam" id="PF00512">
    <property type="entry name" value="HisKA"/>
    <property type="match status" value="1"/>
</dbReference>
<dbReference type="CDD" id="cd00130">
    <property type="entry name" value="PAS"/>
    <property type="match status" value="1"/>
</dbReference>
<dbReference type="PROSITE" id="PS50112">
    <property type="entry name" value="PAS"/>
    <property type="match status" value="1"/>
</dbReference>
<dbReference type="Gene3D" id="3.30.565.10">
    <property type="entry name" value="Histidine kinase-like ATPase, C-terminal domain"/>
    <property type="match status" value="1"/>
</dbReference>
<dbReference type="InterPro" id="IPR005467">
    <property type="entry name" value="His_kinase_dom"/>
</dbReference>
<dbReference type="SMART" id="SM00387">
    <property type="entry name" value="HATPase_c"/>
    <property type="match status" value="1"/>
</dbReference>
<dbReference type="InterPro" id="IPR036890">
    <property type="entry name" value="HATPase_C_sf"/>
</dbReference>
<evidence type="ECO:0000256" key="6">
    <source>
        <dbReference type="ARBA" id="ARBA00022692"/>
    </source>
</evidence>
<feature type="domain" description="PAS" evidence="15">
    <location>
        <begin position="315"/>
        <end position="366"/>
    </location>
</feature>
<dbReference type="SMART" id="SM00086">
    <property type="entry name" value="PAC"/>
    <property type="match status" value="1"/>
</dbReference>
<dbReference type="GO" id="GO:0016020">
    <property type="term" value="C:membrane"/>
    <property type="evidence" value="ECO:0007669"/>
    <property type="project" value="UniProtKB-SubCell"/>
</dbReference>
<evidence type="ECO:0000256" key="5">
    <source>
        <dbReference type="ARBA" id="ARBA00022679"/>
    </source>
</evidence>
<dbReference type="InterPro" id="IPR003661">
    <property type="entry name" value="HisK_dim/P_dom"/>
</dbReference>
<dbReference type="Proteomes" id="UP000289758">
    <property type="component" value="Unassembled WGS sequence"/>
</dbReference>